<feature type="region of interest" description="Disordered" evidence="2">
    <location>
        <begin position="186"/>
        <end position="220"/>
    </location>
</feature>
<dbReference type="Pfam" id="PF23302">
    <property type="entry name" value="HTH_DNAJC9"/>
    <property type="match status" value="1"/>
</dbReference>
<dbReference type="GO" id="GO:0005634">
    <property type="term" value="C:nucleus"/>
    <property type="evidence" value="ECO:0007669"/>
    <property type="project" value="TreeGrafter"/>
</dbReference>
<sequence>MSFLKLCEKYFGSNDLYQVLQIEKSALEKEVRKAYHKQSLLCHPDRVEENQKLHATEKFKVLGKVHSILSDTEKRAVYDQTGTWDDDEESEFEGQDWMEYWRMMFKKITLKDIEKYEKEYKGSDDELRDLKKAYEGGKGDMDKIYEMVPFVKLEDEERIRKRIQKLIDAQELPSYVLFQNEPQAKRDRRMRKLKKEADEAEEECRKHKMDEEDSGLGDLVQAIQARRQASNDNFLDALEKRYSKSNVTKKTSSRKRKSKV</sequence>
<gene>
    <name evidence="4" type="ORF">g.1648</name>
</gene>
<dbReference type="InterPro" id="IPR018253">
    <property type="entry name" value="DnaJ_domain_CS"/>
</dbReference>
<evidence type="ECO:0000259" key="3">
    <source>
        <dbReference type="PROSITE" id="PS50076"/>
    </source>
</evidence>
<dbReference type="Pfam" id="PF00226">
    <property type="entry name" value="DnaJ"/>
    <property type="match status" value="1"/>
</dbReference>
<evidence type="ECO:0000256" key="2">
    <source>
        <dbReference type="SAM" id="MobiDB-lite"/>
    </source>
</evidence>
<dbReference type="InterPro" id="IPR052594">
    <property type="entry name" value="J_domain-containing_protein"/>
</dbReference>
<feature type="domain" description="J" evidence="3">
    <location>
        <begin position="15"/>
        <end position="82"/>
    </location>
</feature>
<dbReference type="PROSITE" id="PS50076">
    <property type="entry name" value="DNAJ_2"/>
    <property type="match status" value="1"/>
</dbReference>
<dbReference type="SMART" id="SM00271">
    <property type="entry name" value="DnaJ"/>
    <property type="match status" value="1"/>
</dbReference>
<accession>A0A1B6KEC9</accession>
<dbReference type="SUPFAM" id="SSF46565">
    <property type="entry name" value="Chaperone J-domain"/>
    <property type="match status" value="1"/>
</dbReference>
<name>A0A1B6KEC9_9HEMI</name>
<dbReference type="InterPro" id="IPR036869">
    <property type="entry name" value="J_dom_sf"/>
</dbReference>
<keyword evidence="1" id="KW-0597">Phosphoprotein</keyword>
<feature type="region of interest" description="Disordered" evidence="2">
    <location>
        <begin position="234"/>
        <end position="260"/>
    </location>
</feature>
<dbReference type="FunFam" id="1.10.287.110:FF:000035">
    <property type="entry name" value="DnaJ homolog subfamily C member 9"/>
    <property type="match status" value="1"/>
</dbReference>
<dbReference type="GO" id="GO:0031072">
    <property type="term" value="F:heat shock protein binding"/>
    <property type="evidence" value="ECO:0007669"/>
    <property type="project" value="TreeGrafter"/>
</dbReference>
<organism evidence="4">
    <name type="scientific">Graphocephala atropunctata</name>
    <dbReference type="NCBI Taxonomy" id="36148"/>
    <lineage>
        <taxon>Eukaryota</taxon>
        <taxon>Metazoa</taxon>
        <taxon>Ecdysozoa</taxon>
        <taxon>Arthropoda</taxon>
        <taxon>Hexapoda</taxon>
        <taxon>Insecta</taxon>
        <taxon>Pterygota</taxon>
        <taxon>Neoptera</taxon>
        <taxon>Paraneoptera</taxon>
        <taxon>Hemiptera</taxon>
        <taxon>Auchenorrhyncha</taxon>
        <taxon>Membracoidea</taxon>
        <taxon>Cicadellidae</taxon>
        <taxon>Cicadellinae</taxon>
        <taxon>Cicadellini</taxon>
        <taxon>Graphocephala</taxon>
    </lineage>
</organism>
<reference evidence="4" key="1">
    <citation type="submission" date="2015-11" db="EMBL/GenBank/DDBJ databases">
        <title>De novo transcriptome assembly of four potential Pierce s Disease insect vectors from Arizona vineyards.</title>
        <authorList>
            <person name="Tassone E.E."/>
        </authorList>
    </citation>
    <scope>NUCLEOTIDE SEQUENCE</scope>
</reference>
<dbReference type="InterPro" id="IPR056453">
    <property type="entry name" value="HTH_DNAJC9"/>
</dbReference>
<protein>
    <recommendedName>
        <fullName evidence="3">J domain-containing protein</fullName>
    </recommendedName>
</protein>
<dbReference type="PRINTS" id="PR00625">
    <property type="entry name" value="JDOMAIN"/>
</dbReference>
<dbReference type="GO" id="GO:0005737">
    <property type="term" value="C:cytoplasm"/>
    <property type="evidence" value="ECO:0007669"/>
    <property type="project" value="TreeGrafter"/>
</dbReference>
<dbReference type="AlphaFoldDB" id="A0A1B6KEC9"/>
<dbReference type="InterPro" id="IPR001623">
    <property type="entry name" value="DnaJ_domain"/>
</dbReference>
<evidence type="ECO:0000313" key="4">
    <source>
        <dbReference type="EMBL" id="JAT09822.1"/>
    </source>
</evidence>
<dbReference type="CDD" id="cd06257">
    <property type="entry name" value="DnaJ"/>
    <property type="match status" value="1"/>
</dbReference>
<dbReference type="PANTHER" id="PTHR44144:SF1">
    <property type="entry name" value="DNAJ HOMOLOG SUBFAMILY C MEMBER 9"/>
    <property type="match status" value="1"/>
</dbReference>
<dbReference type="EMBL" id="GEBQ01030155">
    <property type="protein sequence ID" value="JAT09822.1"/>
    <property type="molecule type" value="Transcribed_RNA"/>
</dbReference>
<dbReference type="Gene3D" id="1.10.287.110">
    <property type="entry name" value="DnaJ domain"/>
    <property type="match status" value="1"/>
</dbReference>
<dbReference type="PANTHER" id="PTHR44144">
    <property type="entry name" value="DNAJ HOMOLOG SUBFAMILY C MEMBER 9"/>
    <property type="match status" value="1"/>
</dbReference>
<evidence type="ECO:0000256" key="1">
    <source>
        <dbReference type="ARBA" id="ARBA00022553"/>
    </source>
</evidence>
<proteinExistence type="predicted"/>
<dbReference type="PROSITE" id="PS00636">
    <property type="entry name" value="DNAJ_1"/>
    <property type="match status" value="1"/>
</dbReference>
<feature type="compositionally biased region" description="Basic residues" evidence="2">
    <location>
        <begin position="251"/>
        <end position="260"/>
    </location>
</feature>